<dbReference type="EMBL" id="BPLR01018925">
    <property type="protein sequence ID" value="GIZ03257.1"/>
    <property type="molecule type" value="Genomic_DNA"/>
</dbReference>
<reference evidence="1 2" key="1">
    <citation type="submission" date="2021-06" db="EMBL/GenBank/DDBJ databases">
        <title>Caerostris extrusa draft genome.</title>
        <authorList>
            <person name="Kono N."/>
            <person name="Arakawa K."/>
        </authorList>
    </citation>
    <scope>NUCLEOTIDE SEQUENCE [LARGE SCALE GENOMIC DNA]</scope>
</reference>
<protein>
    <submittedName>
        <fullName evidence="1">Uncharacterized protein</fullName>
    </submittedName>
</protein>
<evidence type="ECO:0000313" key="2">
    <source>
        <dbReference type="Proteomes" id="UP001054945"/>
    </source>
</evidence>
<comment type="caution">
    <text evidence="1">The sequence shown here is derived from an EMBL/GenBank/DDBJ whole genome shotgun (WGS) entry which is preliminary data.</text>
</comment>
<dbReference type="Proteomes" id="UP001054945">
    <property type="component" value="Unassembled WGS sequence"/>
</dbReference>
<sequence length="127" mass="14071">MSSNRNWRGGVKYSELLTATRLRDMLDTPAAIELLTSIEGGIMLEKRTDCDGEGLIVLGKRLTCVDSRSLVVDRLFNCSLALDTKHAIHNATLGSELSEMSFKFGMKDYLKVPISNLHGHAQYINNA</sequence>
<name>A0AAV4Y785_CAEEX</name>
<gene>
    <name evidence="1" type="ORF">CEXT_305641</name>
</gene>
<keyword evidence="2" id="KW-1185">Reference proteome</keyword>
<evidence type="ECO:0000313" key="1">
    <source>
        <dbReference type="EMBL" id="GIZ03257.1"/>
    </source>
</evidence>
<accession>A0AAV4Y785</accession>
<proteinExistence type="predicted"/>
<dbReference type="AlphaFoldDB" id="A0AAV4Y785"/>
<organism evidence="1 2">
    <name type="scientific">Caerostris extrusa</name>
    <name type="common">Bark spider</name>
    <name type="synonym">Caerostris bankana</name>
    <dbReference type="NCBI Taxonomy" id="172846"/>
    <lineage>
        <taxon>Eukaryota</taxon>
        <taxon>Metazoa</taxon>
        <taxon>Ecdysozoa</taxon>
        <taxon>Arthropoda</taxon>
        <taxon>Chelicerata</taxon>
        <taxon>Arachnida</taxon>
        <taxon>Araneae</taxon>
        <taxon>Araneomorphae</taxon>
        <taxon>Entelegynae</taxon>
        <taxon>Araneoidea</taxon>
        <taxon>Araneidae</taxon>
        <taxon>Caerostris</taxon>
    </lineage>
</organism>